<accession>A0A1F5T348</accession>
<comment type="caution">
    <text evidence="4">The sequence shown here is derived from an EMBL/GenBank/DDBJ whole genome shotgun (WGS) entry which is preliminary data.</text>
</comment>
<dbReference type="InterPro" id="IPR015797">
    <property type="entry name" value="NUDIX_hydrolase-like_dom_sf"/>
</dbReference>
<proteinExistence type="predicted"/>
<evidence type="ECO:0000313" key="5">
    <source>
        <dbReference type="Proteomes" id="UP000179001"/>
    </source>
</evidence>
<sequence length="163" mass="18760">MPTSELIKCHCLSTEQEKFVHRNNIRERVGVYAVIIDQNEILLTPLSNGLHFFPGGGKEPWETFEQAVKREVFEECGLDVKLIRSLSPTENFIIDFDGQAYHLTSIYFLASVSTRELPDTSKTREFCERQPVWVSLVDFDQSLLPKDQDKFMAVIFEALSLFP</sequence>
<dbReference type="Proteomes" id="UP000179001">
    <property type="component" value="Unassembled WGS sequence"/>
</dbReference>
<name>A0A1F5T348_9BACT</name>
<organism evidence="4 5">
    <name type="scientific">Candidatus Falkowbacteria bacterium RIFOXYC2_FULL_36_12</name>
    <dbReference type="NCBI Taxonomy" id="1798002"/>
    <lineage>
        <taxon>Bacteria</taxon>
        <taxon>Candidatus Falkowiibacteriota</taxon>
    </lineage>
</organism>
<keyword evidence="2" id="KW-0378">Hydrolase</keyword>
<feature type="domain" description="Nudix hydrolase" evidence="3">
    <location>
        <begin position="26"/>
        <end position="158"/>
    </location>
</feature>
<protein>
    <recommendedName>
        <fullName evidence="3">Nudix hydrolase domain-containing protein</fullName>
    </recommendedName>
</protein>
<dbReference type="PANTHER" id="PTHR43046">
    <property type="entry name" value="GDP-MANNOSE MANNOSYL HYDROLASE"/>
    <property type="match status" value="1"/>
</dbReference>
<evidence type="ECO:0000313" key="4">
    <source>
        <dbReference type="EMBL" id="OGF33370.1"/>
    </source>
</evidence>
<evidence type="ECO:0000259" key="3">
    <source>
        <dbReference type="PROSITE" id="PS51462"/>
    </source>
</evidence>
<dbReference type="CDD" id="cd02883">
    <property type="entry name" value="NUDIX_Hydrolase"/>
    <property type="match status" value="1"/>
</dbReference>
<comment type="cofactor">
    <cofactor evidence="1">
        <name>Mg(2+)</name>
        <dbReference type="ChEBI" id="CHEBI:18420"/>
    </cofactor>
</comment>
<dbReference type="STRING" id="1798002.A2478_01565"/>
<evidence type="ECO:0000256" key="1">
    <source>
        <dbReference type="ARBA" id="ARBA00001946"/>
    </source>
</evidence>
<dbReference type="PANTHER" id="PTHR43046:SF14">
    <property type="entry name" value="MUTT_NUDIX FAMILY PROTEIN"/>
    <property type="match status" value="1"/>
</dbReference>
<dbReference type="PROSITE" id="PS51462">
    <property type="entry name" value="NUDIX"/>
    <property type="match status" value="1"/>
</dbReference>
<dbReference type="GO" id="GO:0016787">
    <property type="term" value="F:hydrolase activity"/>
    <property type="evidence" value="ECO:0007669"/>
    <property type="project" value="UniProtKB-KW"/>
</dbReference>
<dbReference type="AlphaFoldDB" id="A0A1F5T348"/>
<dbReference type="InterPro" id="IPR000086">
    <property type="entry name" value="NUDIX_hydrolase_dom"/>
</dbReference>
<reference evidence="4 5" key="1">
    <citation type="journal article" date="2016" name="Nat. Commun.">
        <title>Thousands of microbial genomes shed light on interconnected biogeochemical processes in an aquifer system.</title>
        <authorList>
            <person name="Anantharaman K."/>
            <person name="Brown C.T."/>
            <person name="Hug L.A."/>
            <person name="Sharon I."/>
            <person name="Castelle C.J."/>
            <person name="Probst A.J."/>
            <person name="Thomas B.C."/>
            <person name="Singh A."/>
            <person name="Wilkins M.J."/>
            <person name="Karaoz U."/>
            <person name="Brodie E.L."/>
            <person name="Williams K.H."/>
            <person name="Hubbard S.S."/>
            <person name="Banfield J.F."/>
        </authorList>
    </citation>
    <scope>NUCLEOTIDE SEQUENCE [LARGE SCALE GENOMIC DNA]</scope>
</reference>
<dbReference type="Pfam" id="PF00293">
    <property type="entry name" value="NUDIX"/>
    <property type="match status" value="1"/>
</dbReference>
<dbReference type="SUPFAM" id="SSF55811">
    <property type="entry name" value="Nudix"/>
    <property type="match status" value="1"/>
</dbReference>
<dbReference type="EMBL" id="MFGJ01000001">
    <property type="protein sequence ID" value="OGF33370.1"/>
    <property type="molecule type" value="Genomic_DNA"/>
</dbReference>
<dbReference type="PROSITE" id="PS00893">
    <property type="entry name" value="NUDIX_BOX"/>
    <property type="match status" value="1"/>
</dbReference>
<gene>
    <name evidence="4" type="ORF">A2478_01565</name>
</gene>
<dbReference type="Gene3D" id="3.90.79.10">
    <property type="entry name" value="Nucleoside Triphosphate Pyrophosphohydrolase"/>
    <property type="match status" value="1"/>
</dbReference>
<evidence type="ECO:0000256" key="2">
    <source>
        <dbReference type="ARBA" id="ARBA00022801"/>
    </source>
</evidence>
<dbReference type="InterPro" id="IPR020084">
    <property type="entry name" value="NUDIX_hydrolase_CS"/>
</dbReference>